<dbReference type="SUPFAM" id="SSF55073">
    <property type="entry name" value="Nucleotide cyclase"/>
    <property type="match status" value="1"/>
</dbReference>
<evidence type="ECO:0000259" key="4">
    <source>
        <dbReference type="PROSITE" id="PS50887"/>
    </source>
</evidence>
<proteinExistence type="predicted"/>
<sequence>MKVTGVRYLTNRQAAGGKTVSPAALTSGMPLRSSEFPRWQELRLKADPPVTYLPSFLSATQGRASFVLLLTFLGLTFFAVITAVETRIMTTQTEHSVRQSDLFQTARYWVGAEESLERKYRLEPGPGIRARHSQAAADVVTSLRAIRANDPASTHDRIDPLLALHDQYLDAIYSGLFPAVDAGDLQRSLEIDHQLVDPVFDALQEQVTAAATDHHEDAVARLDQLTRLQNQLVVLTPLVFVIGLLVLAFFWRLMQHSQARLDQANRETMRRLKAEATTDSLTSLGNHRAFQEVLGLALQQSRSEGHVFSLVRLDLDEFKVINDRHGHLYGDQVLASFGQTLSRLFQGTAYRVGGDEFAVLLPADLPQALAAVEALRDVLKAQKLLTISAGLTVSAADTASPDDLQQQADQALYEAKRRGRDRTVTFQSIADRATLLPHEQVEAFRQLLHAGAMDVAFQPIWQRGAAHPHAYEALARPPRKAGFDGPQELFDVAARLNRSMPLDELCWTTALGRCGALPGGALLFLNLSPQTLDQDAPLAPRLLDAVHAAGLCQGQVVIEITERSVGHLNSVLAQAGQLRAAGFRLALDDVGAGNSGLEMLRQLQVDFVKIDRSVVAAAPTDSTANAVLAAIMAYARQTGVQVIVEGIETPEMLEHGWAMGAQYAQGYLLGRPQPGFVAQAPADVPARPDGERELAAPIPASPAST</sequence>
<evidence type="ECO:0000313" key="6">
    <source>
        <dbReference type="Proteomes" id="UP000236379"/>
    </source>
</evidence>
<dbReference type="InterPro" id="IPR035919">
    <property type="entry name" value="EAL_sf"/>
</dbReference>
<dbReference type="SUPFAM" id="SSF141868">
    <property type="entry name" value="EAL domain-like"/>
    <property type="match status" value="1"/>
</dbReference>
<protein>
    <recommendedName>
        <fullName evidence="7">GGDEF-domain containing protein</fullName>
    </recommendedName>
</protein>
<organism evidence="5 6">
    <name type="scientific">Deinococcus koreensis</name>
    <dbReference type="NCBI Taxonomy" id="2054903"/>
    <lineage>
        <taxon>Bacteria</taxon>
        <taxon>Thermotogati</taxon>
        <taxon>Deinococcota</taxon>
        <taxon>Deinococci</taxon>
        <taxon>Deinococcales</taxon>
        <taxon>Deinococcaceae</taxon>
        <taxon>Deinococcus</taxon>
    </lineage>
</organism>
<dbReference type="SMART" id="SM00052">
    <property type="entry name" value="EAL"/>
    <property type="match status" value="1"/>
</dbReference>
<dbReference type="Proteomes" id="UP000236379">
    <property type="component" value="Unassembled WGS sequence"/>
</dbReference>
<feature type="domain" description="GGDEF" evidence="4">
    <location>
        <begin position="306"/>
        <end position="428"/>
    </location>
</feature>
<dbReference type="PANTHER" id="PTHR33121">
    <property type="entry name" value="CYCLIC DI-GMP PHOSPHODIESTERASE PDEF"/>
    <property type="match status" value="1"/>
</dbReference>
<dbReference type="PANTHER" id="PTHR33121:SF76">
    <property type="entry name" value="SIGNALING PROTEIN"/>
    <property type="match status" value="1"/>
</dbReference>
<name>A0A2K3UZL1_9DEIO</name>
<evidence type="ECO:0000256" key="2">
    <source>
        <dbReference type="SAM" id="Phobius"/>
    </source>
</evidence>
<reference evidence="5 6" key="1">
    <citation type="submission" date="2018-01" db="EMBL/GenBank/DDBJ databases">
        <title>Deinococcus koreensis sp. nov., a radiation-resistant bacterium isolated from river water.</title>
        <authorList>
            <person name="Choi A."/>
        </authorList>
    </citation>
    <scope>NUCLEOTIDE SEQUENCE [LARGE SCALE GENOMIC DNA]</scope>
    <source>
        <strain evidence="5 6">SJW1-2</strain>
    </source>
</reference>
<dbReference type="CDD" id="cd01948">
    <property type="entry name" value="EAL"/>
    <property type="match status" value="1"/>
</dbReference>
<feature type="transmembrane region" description="Helical" evidence="2">
    <location>
        <begin position="64"/>
        <end position="84"/>
    </location>
</feature>
<dbReference type="NCBIfam" id="TIGR00254">
    <property type="entry name" value="GGDEF"/>
    <property type="match status" value="1"/>
</dbReference>
<dbReference type="InterPro" id="IPR043128">
    <property type="entry name" value="Rev_trsase/Diguanyl_cyclase"/>
</dbReference>
<dbReference type="InterPro" id="IPR001633">
    <property type="entry name" value="EAL_dom"/>
</dbReference>
<feature type="domain" description="EAL" evidence="3">
    <location>
        <begin position="437"/>
        <end position="686"/>
    </location>
</feature>
<comment type="caution">
    <text evidence="5">The sequence shown here is derived from an EMBL/GenBank/DDBJ whole genome shotgun (WGS) entry which is preliminary data.</text>
</comment>
<evidence type="ECO:0008006" key="7">
    <source>
        <dbReference type="Google" id="ProtNLM"/>
    </source>
</evidence>
<keyword evidence="2" id="KW-0472">Membrane</keyword>
<dbReference type="PROSITE" id="PS50887">
    <property type="entry name" value="GGDEF"/>
    <property type="match status" value="1"/>
</dbReference>
<keyword evidence="2" id="KW-1133">Transmembrane helix</keyword>
<dbReference type="Gene3D" id="3.20.20.450">
    <property type="entry name" value="EAL domain"/>
    <property type="match status" value="1"/>
</dbReference>
<keyword evidence="2" id="KW-0812">Transmembrane</keyword>
<dbReference type="CDD" id="cd01949">
    <property type="entry name" value="GGDEF"/>
    <property type="match status" value="1"/>
</dbReference>
<dbReference type="Gene3D" id="3.30.70.270">
    <property type="match status" value="1"/>
</dbReference>
<dbReference type="Pfam" id="PF00563">
    <property type="entry name" value="EAL"/>
    <property type="match status" value="1"/>
</dbReference>
<accession>A0A2K3UZL1</accession>
<evidence type="ECO:0000259" key="3">
    <source>
        <dbReference type="PROSITE" id="PS50883"/>
    </source>
</evidence>
<evidence type="ECO:0000256" key="1">
    <source>
        <dbReference type="SAM" id="MobiDB-lite"/>
    </source>
</evidence>
<dbReference type="InterPro" id="IPR000160">
    <property type="entry name" value="GGDEF_dom"/>
</dbReference>
<gene>
    <name evidence="5" type="ORF">CVO96_11955</name>
</gene>
<dbReference type="SMART" id="SM00267">
    <property type="entry name" value="GGDEF"/>
    <property type="match status" value="1"/>
</dbReference>
<feature type="transmembrane region" description="Helical" evidence="2">
    <location>
        <begin position="232"/>
        <end position="251"/>
    </location>
</feature>
<feature type="region of interest" description="Disordered" evidence="1">
    <location>
        <begin position="679"/>
        <end position="705"/>
    </location>
</feature>
<dbReference type="OrthoDB" id="9813903at2"/>
<keyword evidence="6" id="KW-1185">Reference proteome</keyword>
<dbReference type="Pfam" id="PF00990">
    <property type="entry name" value="GGDEF"/>
    <property type="match status" value="1"/>
</dbReference>
<dbReference type="InterPro" id="IPR050706">
    <property type="entry name" value="Cyclic-di-GMP_PDE-like"/>
</dbReference>
<dbReference type="GO" id="GO:0071111">
    <property type="term" value="F:cyclic-guanylate-specific phosphodiesterase activity"/>
    <property type="evidence" value="ECO:0007669"/>
    <property type="project" value="InterPro"/>
</dbReference>
<evidence type="ECO:0000313" key="5">
    <source>
        <dbReference type="EMBL" id="PNY81986.1"/>
    </source>
</evidence>
<dbReference type="InterPro" id="IPR029787">
    <property type="entry name" value="Nucleotide_cyclase"/>
</dbReference>
<dbReference type="AlphaFoldDB" id="A0A2K3UZL1"/>
<dbReference type="PROSITE" id="PS50883">
    <property type="entry name" value="EAL"/>
    <property type="match status" value="1"/>
</dbReference>
<dbReference type="EMBL" id="PPPD01000001">
    <property type="protein sequence ID" value="PNY81986.1"/>
    <property type="molecule type" value="Genomic_DNA"/>
</dbReference>